<dbReference type="SUPFAM" id="SSF50022">
    <property type="entry name" value="ISP domain"/>
    <property type="match status" value="1"/>
</dbReference>
<dbReference type="RefSeq" id="WP_138572110.1">
    <property type="nucleotide sequence ID" value="NZ_CP040818.1"/>
</dbReference>
<gene>
    <name evidence="8" type="ORF">FDP22_08650</name>
</gene>
<evidence type="ECO:0000256" key="3">
    <source>
        <dbReference type="ARBA" id="ARBA00022723"/>
    </source>
</evidence>
<evidence type="ECO:0000256" key="4">
    <source>
        <dbReference type="ARBA" id="ARBA00023002"/>
    </source>
</evidence>
<sequence length="354" mass="40333">MMLGNDAAWSLPATAYNDPARFATERRMIFETNWLLFTWSGRLPEPGDYVTGTLAGHNIFVMRGDDGQVRAFHNVCRHRAAELVRGESGHCGGLVTCPYHSWGYLRDGRLHRAVNFGSETVFDPAEWGLIQADCEEWRGLVLVRIARGGPSVAEWLGPVADFAAPFPLEKQKFFSKKERVVDVDWKIYGENYLECYHCRAMHPGLCASLDIDRYQIDVYDRDKFFHLHAPARNPDATQGTYLYRFPFLMLNLYDWGSSIATVEPLGPGRIRHINWYFFEDISPEREAENRRSADWSAEIITEDLEVITAVQRNMNAGIFQQAPLSRAEEYAVIAFDRMCEDALSPPEPIVVAAE</sequence>
<dbReference type="InterPro" id="IPR017941">
    <property type="entry name" value="Rieske_2Fe-2S"/>
</dbReference>
<name>A0A5B8FH68_9RHOB</name>
<dbReference type="CDD" id="cd03469">
    <property type="entry name" value="Rieske_RO_Alpha_N"/>
    <property type="match status" value="1"/>
</dbReference>
<dbReference type="Pfam" id="PF00848">
    <property type="entry name" value="Ring_hydroxyl_A"/>
    <property type="match status" value="2"/>
</dbReference>
<dbReference type="GO" id="GO:0005506">
    <property type="term" value="F:iron ion binding"/>
    <property type="evidence" value="ECO:0007669"/>
    <property type="project" value="InterPro"/>
</dbReference>
<dbReference type="InterPro" id="IPR015879">
    <property type="entry name" value="Ring_hydroxy_dOase_asu_C_dom"/>
</dbReference>
<dbReference type="PROSITE" id="PS51296">
    <property type="entry name" value="RIESKE"/>
    <property type="match status" value="1"/>
</dbReference>
<protein>
    <submittedName>
        <fullName evidence="8">Aromatic ring-hydroxylating dioxygenase subunit alpha</fullName>
    </submittedName>
</protein>
<proteinExistence type="predicted"/>
<dbReference type="InterPro" id="IPR036922">
    <property type="entry name" value="Rieske_2Fe-2S_sf"/>
</dbReference>
<evidence type="ECO:0000256" key="6">
    <source>
        <dbReference type="ARBA" id="ARBA00023014"/>
    </source>
</evidence>
<feature type="domain" description="Rieske" evidence="7">
    <location>
        <begin position="36"/>
        <end position="143"/>
    </location>
</feature>
<keyword evidence="6" id="KW-0411">Iron-sulfur</keyword>
<dbReference type="OrthoDB" id="7456916at2"/>
<dbReference type="Gene3D" id="3.90.380.10">
    <property type="entry name" value="Naphthalene 1,2-dioxygenase Alpha Subunit, Chain A, domain 1"/>
    <property type="match status" value="2"/>
</dbReference>
<dbReference type="SUPFAM" id="SSF55961">
    <property type="entry name" value="Bet v1-like"/>
    <property type="match status" value="1"/>
</dbReference>
<dbReference type="GO" id="GO:0051537">
    <property type="term" value="F:2 iron, 2 sulfur cluster binding"/>
    <property type="evidence" value="ECO:0007669"/>
    <property type="project" value="UniProtKB-KW"/>
</dbReference>
<dbReference type="Gene3D" id="2.102.10.10">
    <property type="entry name" value="Rieske [2Fe-2S] iron-sulphur domain"/>
    <property type="match status" value="1"/>
</dbReference>
<dbReference type="InterPro" id="IPR001663">
    <property type="entry name" value="Rng_hydr_dOase-A"/>
</dbReference>
<dbReference type="PANTHER" id="PTHR43756:SF5">
    <property type="entry name" value="CHOLINE MONOOXYGENASE, CHLOROPLASTIC"/>
    <property type="match status" value="1"/>
</dbReference>
<dbReference type="Proteomes" id="UP000305888">
    <property type="component" value="Chromosome"/>
</dbReference>
<keyword evidence="9" id="KW-1185">Reference proteome</keyword>
<reference evidence="8 9" key="1">
    <citation type="submission" date="2019-06" db="EMBL/GenBank/DDBJ databases">
        <title>Genome sequence of Rhodobacteraceae bacterium D4M1.</title>
        <authorList>
            <person name="Cao J."/>
        </authorList>
    </citation>
    <scope>NUCLEOTIDE SEQUENCE [LARGE SCALE GENOMIC DNA]</scope>
    <source>
        <strain evidence="8 9">D4M1</strain>
    </source>
</reference>
<dbReference type="AlphaFoldDB" id="A0A5B8FH68"/>
<evidence type="ECO:0000256" key="2">
    <source>
        <dbReference type="ARBA" id="ARBA00022714"/>
    </source>
</evidence>
<keyword evidence="3" id="KW-0479">Metal-binding</keyword>
<comment type="cofactor">
    <cofactor evidence="1">
        <name>Fe cation</name>
        <dbReference type="ChEBI" id="CHEBI:24875"/>
    </cofactor>
</comment>
<evidence type="ECO:0000259" key="7">
    <source>
        <dbReference type="PROSITE" id="PS51296"/>
    </source>
</evidence>
<evidence type="ECO:0000313" key="9">
    <source>
        <dbReference type="Proteomes" id="UP000305888"/>
    </source>
</evidence>
<evidence type="ECO:0000256" key="1">
    <source>
        <dbReference type="ARBA" id="ARBA00001962"/>
    </source>
</evidence>
<keyword evidence="4" id="KW-0560">Oxidoreductase</keyword>
<dbReference type="GO" id="GO:0051213">
    <property type="term" value="F:dioxygenase activity"/>
    <property type="evidence" value="ECO:0007669"/>
    <property type="project" value="UniProtKB-KW"/>
</dbReference>
<dbReference type="EMBL" id="CP040818">
    <property type="protein sequence ID" value="QDL91837.1"/>
    <property type="molecule type" value="Genomic_DNA"/>
</dbReference>
<dbReference type="PANTHER" id="PTHR43756">
    <property type="entry name" value="CHOLINE MONOOXYGENASE, CHLOROPLASTIC"/>
    <property type="match status" value="1"/>
</dbReference>
<evidence type="ECO:0000256" key="5">
    <source>
        <dbReference type="ARBA" id="ARBA00023004"/>
    </source>
</evidence>
<organism evidence="8 9">
    <name type="scientific">Paroceanicella profunda</name>
    <dbReference type="NCBI Taxonomy" id="2579971"/>
    <lineage>
        <taxon>Bacteria</taxon>
        <taxon>Pseudomonadati</taxon>
        <taxon>Pseudomonadota</taxon>
        <taxon>Alphaproteobacteria</taxon>
        <taxon>Rhodobacterales</taxon>
        <taxon>Paracoccaceae</taxon>
        <taxon>Paroceanicella</taxon>
    </lineage>
</organism>
<keyword evidence="2" id="KW-0001">2Fe-2S</keyword>
<dbReference type="PRINTS" id="PR00090">
    <property type="entry name" value="RNGDIOXGNASE"/>
</dbReference>
<accession>A0A5B8FH68</accession>
<evidence type="ECO:0000313" key="8">
    <source>
        <dbReference type="EMBL" id="QDL91837.1"/>
    </source>
</evidence>
<keyword evidence="5" id="KW-0408">Iron</keyword>
<keyword evidence="8" id="KW-0223">Dioxygenase</keyword>
<dbReference type="KEGG" id="ppru:FDP22_08650"/>
<dbReference type="Pfam" id="PF00355">
    <property type="entry name" value="Rieske"/>
    <property type="match status" value="1"/>
</dbReference>